<accession>A0A0F8XQ53</accession>
<organism evidence="1">
    <name type="scientific">marine sediment metagenome</name>
    <dbReference type="NCBI Taxonomy" id="412755"/>
    <lineage>
        <taxon>unclassified sequences</taxon>
        <taxon>metagenomes</taxon>
        <taxon>ecological metagenomes</taxon>
    </lineage>
</organism>
<comment type="caution">
    <text evidence="1">The sequence shown here is derived from an EMBL/GenBank/DDBJ whole genome shotgun (WGS) entry which is preliminary data.</text>
</comment>
<dbReference type="EMBL" id="LAZR01057870">
    <property type="protein sequence ID" value="KKK71137.1"/>
    <property type="molecule type" value="Genomic_DNA"/>
</dbReference>
<proteinExistence type="predicted"/>
<dbReference type="AlphaFoldDB" id="A0A0F8XQ53"/>
<reference evidence="1" key="1">
    <citation type="journal article" date="2015" name="Nature">
        <title>Complex archaea that bridge the gap between prokaryotes and eukaryotes.</title>
        <authorList>
            <person name="Spang A."/>
            <person name="Saw J.H."/>
            <person name="Jorgensen S.L."/>
            <person name="Zaremba-Niedzwiedzka K."/>
            <person name="Martijn J."/>
            <person name="Lind A.E."/>
            <person name="van Eijk R."/>
            <person name="Schleper C."/>
            <person name="Guy L."/>
            <person name="Ettema T.J."/>
        </authorList>
    </citation>
    <scope>NUCLEOTIDE SEQUENCE</scope>
</reference>
<sequence>MELRLGTHDETGKPMVEAWLDGKFMASIYVHEDGVRIVSEHLDGVEHGATFPPSVVIRFSK</sequence>
<name>A0A0F8XQ53_9ZZZZ</name>
<protein>
    <submittedName>
        <fullName evidence="1">Uncharacterized protein</fullName>
    </submittedName>
</protein>
<gene>
    <name evidence="1" type="ORF">LCGC14_2916970</name>
</gene>
<evidence type="ECO:0000313" key="1">
    <source>
        <dbReference type="EMBL" id="KKK71137.1"/>
    </source>
</evidence>